<evidence type="ECO:0000313" key="1">
    <source>
        <dbReference type="EMBL" id="GFO19818.1"/>
    </source>
</evidence>
<sequence length="105" mass="11238">MMISCFQAVRQARAPVAGLEPASGRLSLSQSRFVLHCATNVSFQGMSSDGNSRALALHARDNRSNTNLKDGSSSSFLCPASKSKRVRKAKPSCLANVMPVGQKKK</sequence>
<accession>A0AAV4BKZ2</accession>
<evidence type="ECO:0000313" key="2">
    <source>
        <dbReference type="Proteomes" id="UP000735302"/>
    </source>
</evidence>
<dbReference type="Proteomes" id="UP000735302">
    <property type="component" value="Unassembled WGS sequence"/>
</dbReference>
<name>A0AAV4BKZ2_9GAST</name>
<protein>
    <submittedName>
        <fullName evidence="1">Uncharacterized protein</fullName>
    </submittedName>
</protein>
<dbReference type="AlphaFoldDB" id="A0AAV4BKZ2"/>
<comment type="caution">
    <text evidence="1">The sequence shown here is derived from an EMBL/GenBank/DDBJ whole genome shotgun (WGS) entry which is preliminary data.</text>
</comment>
<dbReference type="EMBL" id="BLXT01005114">
    <property type="protein sequence ID" value="GFO19818.1"/>
    <property type="molecule type" value="Genomic_DNA"/>
</dbReference>
<proteinExistence type="predicted"/>
<organism evidence="1 2">
    <name type="scientific">Plakobranchus ocellatus</name>
    <dbReference type="NCBI Taxonomy" id="259542"/>
    <lineage>
        <taxon>Eukaryota</taxon>
        <taxon>Metazoa</taxon>
        <taxon>Spiralia</taxon>
        <taxon>Lophotrochozoa</taxon>
        <taxon>Mollusca</taxon>
        <taxon>Gastropoda</taxon>
        <taxon>Heterobranchia</taxon>
        <taxon>Euthyneura</taxon>
        <taxon>Panpulmonata</taxon>
        <taxon>Sacoglossa</taxon>
        <taxon>Placobranchoidea</taxon>
        <taxon>Plakobranchidae</taxon>
        <taxon>Plakobranchus</taxon>
    </lineage>
</organism>
<gene>
    <name evidence="1" type="ORF">PoB_004632300</name>
</gene>
<keyword evidence="2" id="KW-1185">Reference proteome</keyword>
<reference evidence="1 2" key="1">
    <citation type="journal article" date="2021" name="Elife">
        <title>Chloroplast acquisition without the gene transfer in kleptoplastic sea slugs, Plakobranchus ocellatus.</title>
        <authorList>
            <person name="Maeda T."/>
            <person name="Takahashi S."/>
            <person name="Yoshida T."/>
            <person name="Shimamura S."/>
            <person name="Takaki Y."/>
            <person name="Nagai Y."/>
            <person name="Toyoda A."/>
            <person name="Suzuki Y."/>
            <person name="Arimoto A."/>
            <person name="Ishii H."/>
            <person name="Satoh N."/>
            <person name="Nishiyama T."/>
            <person name="Hasebe M."/>
            <person name="Maruyama T."/>
            <person name="Minagawa J."/>
            <person name="Obokata J."/>
            <person name="Shigenobu S."/>
        </authorList>
    </citation>
    <scope>NUCLEOTIDE SEQUENCE [LARGE SCALE GENOMIC DNA]</scope>
</reference>